<reference evidence="2" key="1">
    <citation type="journal article" date="2020" name="Front. Microbiol.">
        <title>Gene regulatory networks of Penicillium echinulatum 2HH and Penicillium oxalicum 114-2 inferred by a computational biology approach.</title>
        <authorList>
            <person name="Lenz A.R."/>
            <person name="Galan-Vasquez E."/>
            <person name="Balbinot E."/>
            <person name="De Abreu F.P."/>
            <person name="De Oliveira N.S."/>
            <person name="Da Rosa L.O."/>
            <person name="De Avila E Silva S."/>
            <person name="Camassola M."/>
            <person name="Dillon A.J.P."/>
            <person name="Perez-Rueda E."/>
        </authorList>
    </citation>
    <scope>NUCLEOTIDE SEQUENCE</scope>
    <source>
        <strain evidence="2">S1M29</strain>
    </source>
</reference>
<keyword evidence="3" id="KW-1185">Reference proteome</keyword>
<keyword evidence="1" id="KW-0472">Membrane</keyword>
<organism evidence="2 3">
    <name type="scientific">Penicillium ucsense</name>
    <dbReference type="NCBI Taxonomy" id="2839758"/>
    <lineage>
        <taxon>Eukaryota</taxon>
        <taxon>Fungi</taxon>
        <taxon>Dikarya</taxon>
        <taxon>Ascomycota</taxon>
        <taxon>Pezizomycotina</taxon>
        <taxon>Eurotiomycetes</taxon>
        <taxon>Eurotiomycetidae</taxon>
        <taxon>Eurotiales</taxon>
        <taxon>Aspergillaceae</taxon>
        <taxon>Penicillium</taxon>
    </lineage>
</organism>
<evidence type="ECO:0000313" key="3">
    <source>
        <dbReference type="Proteomes" id="UP000631181"/>
    </source>
</evidence>
<protein>
    <submittedName>
        <fullName evidence="2">Alpha-1,3-mannosyltransferase</fullName>
        <ecNumber evidence="2">2.4.1.-</ecNumber>
    </submittedName>
</protein>
<accession>A0A8J8W9X6</accession>
<dbReference type="PANTHER" id="PTHR34144">
    <property type="entry name" value="CHROMOSOME 8, WHOLE GENOME SHOTGUN SEQUENCE"/>
    <property type="match status" value="1"/>
</dbReference>
<name>A0A8J8W9X6_9EURO</name>
<dbReference type="Proteomes" id="UP000631181">
    <property type="component" value="Unassembled WGS sequence"/>
</dbReference>
<dbReference type="GO" id="GO:0016757">
    <property type="term" value="F:glycosyltransferase activity"/>
    <property type="evidence" value="ECO:0007669"/>
    <property type="project" value="UniProtKB-KW"/>
</dbReference>
<keyword evidence="2" id="KW-0328">Glycosyltransferase</keyword>
<evidence type="ECO:0000313" key="2">
    <source>
        <dbReference type="EMBL" id="KAF7719507.1"/>
    </source>
</evidence>
<proteinExistence type="predicted"/>
<keyword evidence="1" id="KW-0812">Transmembrane</keyword>
<feature type="transmembrane region" description="Helical" evidence="1">
    <location>
        <begin position="73"/>
        <end position="95"/>
    </location>
</feature>
<dbReference type="PANTHER" id="PTHR34144:SF8">
    <property type="entry name" value="GLYCOSYLTRANSFERASE FAMILY 69 PROTEIN"/>
    <property type="match status" value="1"/>
</dbReference>
<dbReference type="OrthoDB" id="262547at2759"/>
<dbReference type="EMBL" id="WIWV01000005">
    <property type="protein sequence ID" value="KAF7719507.1"/>
    <property type="molecule type" value="Genomic_DNA"/>
</dbReference>
<evidence type="ECO:0000256" key="1">
    <source>
        <dbReference type="SAM" id="Phobius"/>
    </source>
</evidence>
<sequence length="503" mass="56448">MPSSSVSDEYELDAEPLIGWSKSDRPTCELHDHSSPLQRVKRPLAKLLSGAVYLTLVILTFPFRWRIRPRSRIFCILHILLGALLALICLTGLFWPSYTRPPPHYETLRTQVQSSSAHGRGNVHNQKVYIAAVLYDPQGQLASGRWGDALLQLIEMLGEQNVYLSIYENNSGATGENALRHFADKVTCNNTIISEPGLSLRDIPHVTIPTGEKRVRRIDYLAEVRNRALQPLDTAKVTYDKLLYLNDVIFDPVEVLQLLFCTNADTNGVAQYRAVCAVDFSNPFKFYDSYATRDYEGYGVGLPFFPWFTSAGAGESRRDVVAGKDAVRVRSCWGGMVAFDAAYFQGPAAIRFRADSEMFWDASECCIVHADVQSAKPVTDQLQRSGSYMNPYVRVAYSARSHSWLWTTRRFEKLYPLAHNLLNRLAGLPHFNPRRTEVFGEKIKDSMWIAGDLGDAAPGRVQTVERMAGNDGFCGRRGLEVLVENRRPDQDGFDSVPIPGGLD</sequence>
<feature type="transmembrane region" description="Helical" evidence="1">
    <location>
        <begin position="44"/>
        <end position="61"/>
    </location>
</feature>
<dbReference type="InterPro" id="IPR021047">
    <property type="entry name" value="Mannosyltransferase_CMT1"/>
</dbReference>
<dbReference type="Pfam" id="PF11735">
    <property type="entry name" value="CAP59_mtransfer"/>
    <property type="match status" value="1"/>
</dbReference>
<keyword evidence="1" id="KW-1133">Transmembrane helix</keyword>
<keyword evidence="2" id="KW-0808">Transferase</keyword>
<dbReference type="EC" id="2.4.1.-" evidence="2"/>
<dbReference type="AlphaFoldDB" id="A0A8J8W9X6"/>
<gene>
    <name evidence="2" type="ORF">PECM_006363</name>
</gene>
<comment type="caution">
    <text evidence="2">The sequence shown here is derived from an EMBL/GenBank/DDBJ whole genome shotgun (WGS) entry which is preliminary data.</text>
</comment>